<dbReference type="InterPro" id="IPR052067">
    <property type="entry name" value="Metal_resp_HTH_trans_reg"/>
</dbReference>
<dbReference type="Proteomes" id="UP000094256">
    <property type="component" value="Chromosome"/>
</dbReference>
<dbReference type="AlphaFoldDB" id="A0A1B3ZAM8"/>
<evidence type="ECO:0000259" key="4">
    <source>
        <dbReference type="PROSITE" id="PS50995"/>
    </source>
</evidence>
<dbReference type="PRINTS" id="PR00598">
    <property type="entry name" value="HTHMARR"/>
</dbReference>
<keyword evidence="6" id="KW-1185">Reference proteome</keyword>
<accession>A0A1B3ZAM8</accession>
<dbReference type="PANTHER" id="PTHR35790:SF4">
    <property type="entry name" value="HTH-TYPE TRANSCRIPTIONAL REGULATOR PCHR"/>
    <property type="match status" value="1"/>
</dbReference>
<keyword evidence="1" id="KW-0805">Transcription regulation</keyword>
<dbReference type="Pfam" id="PF12802">
    <property type="entry name" value="MarR_2"/>
    <property type="match status" value="1"/>
</dbReference>
<reference evidence="5 6" key="1">
    <citation type="submission" date="2016-01" db="EMBL/GenBank/DDBJ databases">
        <title>Complete genome and mega plasmid sequence of Sphingomonas panacis DCY99 elicits systemic resistance in rice to Xanthomonas oryzae.</title>
        <authorList>
            <person name="Kim Y.J."/>
            <person name="Yang D.C."/>
            <person name="Sing P."/>
        </authorList>
    </citation>
    <scope>NUCLEOTIDE SEQUENCE [LARGE SCALE GENOMIC DNA]</scope>
    <source>
        <strain evidence="5 6">DCY99</strain>
    </source>
</reference>
<proteinExistence type="predicted"/>
<name>A0A1B3ZAM8_9SPHN</name>
<evidence type="ECO:0000256" key="2">
    <source>
        <dbReference type="ARBA" id="ARBA00023125"/>
    </source>
</evidence>
<dbReference type="Gene3D" id="1.10.10.10">
    <property type="entry name" value="Winged helix-like DNA-binding domain superfamily/Winged helix DNA-binding domain"/>
    <property type="match status" value="1"/>
</dbReference>
<dbReference type="InterPro" id="IPR000835">
    <property type="entry name" value="HTH_MarR-typ"/>
</dbReference>
<organism evidence="5 6">
    <name type="scientific">Sphingomonas panacis</name>
    <dbReference type="NCBI Taxonomy" id="1560345"/>
    <lineage>
        <taxon>Bacteria</taxon>
        <taxon>Pseudomonadati</taxon>
        <taxon>Pseudomonadota</taxon>
        <taxon>Alphaproteobacteria</taxon>
        <taxon>Sphingomonadales</taxon>
        <taxon>Sphingomonadaceae</taxon>
        <taxon>Sphingomonas</taxon>
    </lineage>
</organism>
<keyword evidence="3" id="KW-0804">Transcription</keyword>
<dbReference type="RefSeq" id="WP_069205036.1">
    <property type="nucleotide sequence ID" value="NZ_CP014168.1"/>
</dbReference>
<dbReference type="EMBL" id="CP014168">
    <property type="protein sequence ID" value="AOH84481.1"/>
    <property type="molecule type" value="Genomic_DNA"/>
</dbReference>
<evidence type="ECO:0000313" key="5">
    <source>
        <dbReference type="EMBL" id="AOH84481.1"/>
    </source>
</evidence>
<evidence type="ECO:0000256" key="1">
    <source>
        <dbReference type="ARBA" id="ARBA00023015"/>
    </source>
</evidence>
<dbReference type="STRING" id="1560345.AWL63_11385"/>
<dbReference type="SMART" id="SM00347">
    <property type="entry name" value="HTH_MARR"/>
    <property type="match status" value="1"/>
</dbReference>
<dbReference type="PROSITE" id="PS50995">
    <property type="entry name" value="HTH_MARR_2"/>
    <property type="match status" value="1"/>
</dbReference>
<dbReference type="InterPro" id="IPR036388">
    <property type="entry name" value="WH-like_DNA-bd_sf"/>
</dbReference>
<evidence type="ECO:0000256" key="3">
    <source>
        <dbReference type="ARBA" id="ARBA00023163"/>
    </source>
</evidence>
<dbReference type="OrthoDB" id="8906692at2"/>
<dbReference type="PROSITE" id="PS01117">
    <property type="entry name" value="HTH_MARR_1"/>
    <property type="match status" value="1"/>
</dbReference>
<dbReference type="KEGG" id="span:AWL63_11385"/>
<dbReference type="GO" id="GO:0003677">
    <property type="term" value="F:DNA binding"/>
    <property type="evidence" value="ECO:0007669"/>
    <property type="project" value="UniProtKB-KW"/>
</dbReference>
<dbReference type="GO" id="GO:0003700">
    <property type="term" value="F:DNA-binding transcription factor activity"/>
    <property type="evidence" value="ECO:0007669"/>
    <property type="project" value="InterPro"/>
</dbReference>
<dbReference type="InterPro" id="IPR036390">
    <property type="entry name" value="WH_DNA-bd_sf"/>
</dbReference>
<feature type="domain" description="HTH marR-type" evidence="4">
    <location>
        <begin position="1"/>
        <end position="142"/>
    </location>
</feature>
<dbReference type="InterPro" id="IPR023187">
    <property type="entry name" value="Tscrpt_reg_MarR-type_CS"/>
</dbReference>
<dbReference type="SUPFAM" id="SSF46785">
    <property type="entry name" value="Winged helix' DNA-binding domain"/>
    <property type="match status" value="1"/>
</dbReference>
<evidence type="ECO:0000313" key="6">
    <source>
        <dbReference type="Proteomes" id="UP000094256"/>
    </source>
</evidence>
<keyword evidence="2" id="KW-0238">DNA-binding</keyword>
<sequence length="153" mass="16681">MHDAALKLDDFLPFRLSFTSNLVSDRIARAYQALFGLTIPEWRLVAVIAEGDGITQQAIGANTRMDKVTVSRAAIALVERGLVERVPNAGDRRSHLLRLTASGRALYEQVAPKALELEQRVFGGFDAARVEGFVAMLREIDALAMAVEAEDAG</sequence>
<dbReference type="PANTHER" id="PTHR35790">
    <property type="entry name" value="HTH-TYPE TRANSCRIPTIONAL REGULATOR PCHR"/>
    <property type="match status" value="1"/>
</dbReference>
<protein>
    <submittedName>
        <fullName evidence="5">MarR family transcriptional regulator</fullName>
    </submittedName>
</protein>
<gene>
    <name evidence="5" type="ORF">AWL63_11385</name>
</gene>